<dbReference type="GO" id="GO:0003700">
    <property type="term" value="F:DNA-binding transcription factor activity"/>
    <property type="evidence" value="ECO:0007669"/>
    <property type="project" value="TreeGrafter"/>
</dbReference>
<evidence type="ECO:0000256" key="3">
    <source>
        <dbReference type="ARBA" id="ARBA00023163"/>
    </source>
</evidence>
<feature type="domain" description="HTH lacI-type" evidence="4">
    <location>
        <begin position="12"/>
        <end position="66"/>
    </location>
</feature>
<dbReference type="CDD" id="cd01575">
    <property type="entry name" value="PBP1_GntR"/>
    <property type="match status" value="1"/>
</dbReference>
<keyword evidence="1" id="KW-0805">Transcription regulation</keyword>
<gene>
    <name evidence="5" type="ORF">I0K15_10305</name>
</gene>
<evidence type="ECO:0000313" key="6">
    <source>
        <dbReference type="Proteomes" id="UP000594800"/>
    </source>
</evidence>
<proteinExistence type="predicted"/>
<keyword evidence="6" id="KW-1185">Reference proteome</keyword>
<dbReference type="InterPro" id="IPR028082">
    <property type="entry name" value="Peripla_BP_I"/>
</dbReference>
<dbReference type="Gene3D" id="3.40.50.2300">
    <property type="match status" value="2"/>
</dbReference>
<dbReference type="InterPro" id="IPR000843">
    <property type="entry name" value="HTH_LacI"/>
</dbReference>
<keyword evidence="3" id="KW-0804">Transcription</keyword>
<dbReference type="PANTHER" id="PTHR30146:SF2">
    <property type="entry name" value="HTH-TYPE TRANSCRIPTIONAL REGULATOR GNTR"/>
    <property type="match status" value="1"/>
</dbReference>
<dbReference type="SUPFAM" id="SSF53822">
    <property type="entry name" value="Periplasmic binding protein-like I"/>
    <property type="match status" value="1"/>
</dbReference>
<evidence type="ECO:0000256" key="1">
    <source>
        <dbReference type="ARBA" id="ARBA00023015"/>
    </source>
</evidence>
<dbReference type="CDD" id="cd01392">
    <property type="entry name" value="HTH_LacI"/>
    <property type="match status" value="1"/>
</dbReference>
<name>A0A7S9LP61_9RHOB</name>
<dbReference type="InterPro" id="IPR010982">
    <property type="entry name" value="Lambda_DNA-bd_dom_sf"/>
</dbReference>
<dbReference type="Gene3D" id="1.10.260.40">
    <property type="entry name" value="lambda repressor-like DNA-binding domains"/>
    <property type="match status" value="1"/>
</dbReference>
<dbReference type="Pfam" id="PF00356">
    <property type="entry name" value="LacI"/>
    <property type="match status" value="1"/>
</dbReference>
<dbReference type="RefSeq" id="WP_196101444.1">
    <property type="nucleotide sequence ID" value="NZ_CP064942.1"/>
</dbReference>
<dbReference type="KEGG" id="poz:I0K15_10305"/>
<dbReference type="GO" id="GO:0000976">
    <property type="term" value="F:transcription cis-regulatory region binding"/>
    <property type="evidence" value="ECO:0007669"/>
    <property type="project" value="TreeGrafter"/>
</dbReference>
<dbReference type="AlphaFoldDB" id="A0A7S9LP61"/>
<evidence type="ECO:0000259" key="4">
    <source>
        <dbReference type="PROSITE" id="PS50932"/>
    </source>
</evidence>
<dbReference type="PANTHER" id="PTHR30146">
    <property type="entry name" value="LACI-RELATED TRANSCRIPTIONAL REPRESSOR"/>
    <property type="match status" value="1"/>
</dbReference>
<protein>
    <submittedName>
        <fullName evidence="5">LacI family DNA-binding transcriptional regulator</fullName>
    </submittedName>
</protein>
<sequence length="341" mass="36084">MRKRGNTGAKRPTLADVAALAGVSAITVSRALRDPQKVSPQLQEQIAHAVQKLGYAPDPAASALASGRSNTIGLVIPSLTNSVFSEVLRGVYDALEETAYSAQIGNFRYAPLGEEKLLLTFRSQRPAGLIVAGTDQTAGSRRLLEEMACPVVQIMDIDPDPIDMIVGFSHHDAGAAAARHLVEAGYRRIGLLAARMDPRTQKRAAGFRTAAGAATGPEREVMTPEASTTVLGGHMMAELLAKAPDTDAIFCINDDLAAGALFECQRRGIAVPERMGICGFNDLDIASAVNPPLTSVFTPRYEMGRRAVELLLARIGGAAEGPVVEDIGFQLRPRGSTATKG</sequence>
<dbReference type="PROSITE" id="PS50932">
    <property type="entry name" value="HTH_LACI_2"/>
    <property type="match status" value="1"/>
</dbReference>
<accession>A0A7S9LP61</accession>
<evidence type="ECO:0000256" key="2">
    <source>
        <dbReference type="ARBA" id="ARBA00023125"/>
    </source>
</evidence>
<organism evidence="5 6">
    <name type="scientific">Pontivivens ytuae</name>
    <dbReference type="NCBI Taxonomy" id="2789856"/>
    <lineage>
        <taxon>Bacteria</taxon>
        <taxon>Pseudomonadati</taxon>
        <taxon>Pseudomonadota</taxon>
        <taxon>Alphaproteobacteria</taxon>
        <taxon>Rhodobacterales</taxon>
        <taxon>Paracoccaceae</taxon>
        <taxon>Pontivivens</taxon>
    </lineage>
</organism>
<dbReference type="PROSITE" id="PS00356">
    <property type="entry name" value="HTH_LACI_1"/>
    <property type="match status" value="1"/>
</dbReference>
<dbReference type="SUPFAM" id="SSF47413">
    <property type="entry name" value="lambda repressor-like DNA-binding domains"/>
    <property type="match status" value="1"/>
</dbReference>
<reference evidence="5 6" key="1">
    <citation type="submission" date="2020-11" db="EMBL/GenBank/DDBJ databases">
        <title>Description of Pontivivens ytuae sp. nov. isolated from deep sea sediment of Mariana Trench.</title>
        <authorList>
            <person name="Wang Z."/>
            <person name="Sun Q.-L."/>
            <person name="Xu X.-D."/>
            <person name="Tang Y.-Z."/>
            <person name="Zhang J."/>
        </authorList>
    </citation>
    <scope>NUCLEOTIDE SEQUENCE [LARGE SCALE GENOMIC DNA]</scope>
    <source>
        <strain evidence="5 6">MT2928</strain>
    </source>
</reference>
<evidence type="ECO:0000313" key="5">
    <source>
        <dbReference type="EMBL" id="QPH52230.1"/>
    </source>
</evidence>
<dbReference type="EMBL" id="CP064942">
    <property type="protein sequence ID" value="QPH52230.1"/>
    <property type="molecule type" value="Genomic_DNA"/>
</dbReference>
<dbReference type="InterPro" id="IPR046335">
    <property type="entry name" value="LacI/GalR-like_sensor"/>
</dbReference>
<dbReference type="SMART" id="SM00354">
    <property type="entry name" value="HTH_LACI"/>
    <property type="match status" value="1"/>
</dbReference>
<dbReference type="Pfam" id="PF13377">
    <property type="entry name" value="Peripla_BP_3"/>
    <property type="match status" value="1"/>
</dbReference>
<keyword evidence="2 5" id="KW-0238">DNA-binding</keyword>
<dbReference type="Proteomes" id="UP000594800">
    <property type="component" value="Chromosome"/>
</dbReference>